<evidence type="ECO:0008006" key="4">
    <source>
        <dbReference type="Google" id="ProtNLM"/>
    </source>
</evidence>
<dbReference type="RefSeq" id="XP_014248253.1">
    <property type="nucleotide sequence ID" value="XM_014392767.2"/>
</dbReference>
<feature type="region of interest" description="Disordered" evidence="1">
    <location>
        <begin position="89"/>
        <end position="111"/>
    </location>
</feature>
<dbReference type="GO" id="GO:0005856">
    <property type="term" value="C:cytoskeleton"/>
    <property type="evidence" value="ECO:0007669"/>
    <property type="project" value="TreeGrafter"/>
</dbReference>
<organism evidence="2 3">
    <name type="scientific">Cimex lectularius</name>
    <name type="common">Bed bug</name>
    <name type="synonym">Acanthia lectularia</name>
    <dbReference type="NCBI Taxonomy" id="79782"/>
    <lineage>
        <taxon>Eukaryota</taxon>
        <taxon>Metazoa</taxon>
        <taxon>Ecdysozoa</taxon>
        <taxon>Arthropoda</taxon>
        <taxon>Hexapoda</taxon>
        <taxon>Insecta</taxon>
        <taxon>Pterygota</taxon>
        <taxon>Neoptera</taxon>
        <taxon>Paraneoptera</taxon>
        <taxon>Hemiptera</taxon>
        <taxon>Heteroptera</taxon>
        <taxon>Panheteroptera</taxon>
        <taxon>Cimicomorpha</taxon>
        <taxon>Cimicidae</taxon>
        <taxon>Cimex</taxon>
    </lineage>
</organism>
<evidence type="ECO:0000256" key="1">
    <source>
        <dbReference type="SAM" id="MobiDB-lite"/>
    </source>
</evidence>
<dbReference type="AlphaFoldDB" id="A0A8I6RQI5"/>
<reference evidence="2" key="1">
    <citation type="submission" date="2022-01" db="UniProtKB">
        <authorList>
            <consortium name="EnsemblMetazoa"/>
        </authorList>
    </citation>
    <scope>IDENTIFICATION</scope>
</reference>
<dbReference type="OMA" id="RMETPSY"/>
<dbReference type="PANTHER" id="PTHR21580">
    <property type="entry name" value="SHIPPO-1-RELATED"/>
    <property type="match status" value="1"/>
</dbReference>
<dbReference type="GeneID" id="106665942"/>
<evidence type="ECO:0000313" key="3">
    <source>
        <dbReference type="Proteomes" id="UP000494040"/>
    </source>
</evidence>
<dbReference type="InterPro" id="IPR010736">
    <property type="entry name" value="SHIPPO-rpt"/>
</dbReference>
<protein>
    <recommendedName>
        <fullName evidence="4">Outer dense fiber protein 3</fullName>
    </recommendedName>
</protein>
<accession>A0A8I6RQI5</accession>
<dbReference type="EnsemblMetazoa" id="XM_014392767.2">
    <property type="protein sequence ID" value="XP_014248253.1"/>
    <property type="gene ID" value="LOC106665942"/>
</dbReference>
<evidence type="ECO:0000313" key="2">
    <source>
        <dbReference type="EnsemblMetazoa" id="XP_014248253.1"/>
    </source>
</evidence>
<dbReference type="Proteomes" id="UP000494040">
    <property type="component" value="Unassembled WGS sequence"/>
</dbReference>
<name>A0A8I6RQI5_CIMLE</name>
<dbReference type="Pfam" id="PF07004">
    <property type="entry name" value="SHIPPO-rpt"/>
    <property type="match status" value="4"/>
</dbReference>
<sequence>MTTLKKTKLPKKKKMAADCGPVGPGPAKYLLPPMVGYENHAVNRWRGPAFSFRTAGVSSVLDELEQTPGPIYNVSGLTRFGKIKSHGFKIKSKGHAKTTNENPGPGEYSPERPSIMIDFRQPGYSIAGRHVLKQKQVTPGPNQYIVPDCLGQYVPHLASPPSFSIYGRHQFEHTEKTPGPGDYLLPDTQVYKYRSPRPIMPTKAKEVATVKSPGPTEYCVDFKPVCKSPPAYTFGIRPPRCKGVFATPLDNLI</sequence>
<keyword evidence="3" id="KW-1185">Reference proteome</keyword>
<dbReference type="OrthoDB" id="6610373at2759"/>
<dbReference type="KEGG" id="clec:106665942"/>
<dbReference type="PANTHER" id="PTHR21580:SF28">
    <property type="entry name" value="BOREALIN N-TERMINAL DOMAIN-CONTAINING PROTEIN-RELATED"/>
    <property type="match status" value="1"/>
</dbReference>
<dbReference type="InterPro" id="IPR051291">
    <property type="entry name" value="CIMAP"/>
</dbReference>
<proteinExistence type="predicted"/>